<keyword evidence="3" id="KW-1185">Reference proteome</keyword>
<dbReference type="RefSeq" id="WP_007020277.1">
    <property type="nucleotide sequence ID" value="NZ_CH724125.1"/>
</dbReference>
<comment type="caution">
    <text evidence="2">The sequence shown here is derived from an EMBL/GenBank/DDBJ whole genome shotgun (WGS) entry which is preliminary data.</text>
</comment>
<dbReference type="Proteomes" id="UP000002171">
    <property type="component" value="Unassembled WGS sequence"/>
</dbReference>
<keyword evidence="1" id="KW-0732">Signal</keyword>
<sequence>MLKRFLTPCLALCLLVLFGCQSLSTVSLKERVESAQSIAKDASLEPLIIQTQPFQIQSYFRIKDRSKPLRVYIEGDGLAWAKRDQSSGFPSPTEQSTLKLASLDQSDNVLYLAHPCQFNVNSRCSASSNSDRQFTEDVINSTNQAISIVKRHFQLSSIERVTTDQGR</sequence>
<dbReference type="EMBL" id="AAOW01000007">
    <property type="protein sequence ID" value="EAR61576.1"/>
    <property type="molecule type" value="Genomic_DNA"/>
</dbReference>
<gene>
    <name evidence="2" type="ORF">MED92_13016</name>
</gene>
<accession>A0A7U8C6F9</accession>
<dbReference type="OrthoDB" id="5451115at2"/>
<evidence type="ECO:0000313" key="2">
    <source>
        <dbReference type="EMBL" id="EAR61576.1"/>
    </source>
</evidence>
<dbReference type="PROSITE" id="PS51257">
    <property type="entry name" value="PROKAR_LIPOPROTEIN"/>
    <property type="match status" value="1"/>
</dbReference>
<feature type="signal peptide" evidence="1">
    <location>
        <begin position="1"/>
        <end position="24"/>
    </location>
</feature>
<reference evidence="2 3" key="1">
    <citation type="submission" date="2006-02" db="EMBL/GenBank/DDBJ databases">
        <authorList>
            <person name="Pinhassi J."/>
            <person name="Pedros-Alio C."/>
            <person name="Ferriera S."/>
            <person name="Johnson J."/>
            <person name="Kravitz S."/>
            <person name="Halpern A."/>
            <person name="Remington K."/>
            <person name="Beeson K."/>
            <person name="Tran B."/>
            <person name="Rogers Y.-H."/>
            <person name="Friedman R."/>
            <person name="Venter J.C."/>
        </authorList>
    </citation>
    <scope>NUCLEOTIDE SEQUENCE [LARGE SCALE GENOMIC DNA]</scope>
    <source>
        <strain evidence="2 3">MED92</strain>
    </source>
</reference>
<dbReference type="AlphaFoldDB" id="A0A7U8C6F9"/>
<evidence type="ECO:0000256" key="1">
    <source>
        <dbReference type="SAM" id="SignalP"/>
    </source>
</evidence>
<feature type="chain" id="PRO_5030976498" evidence="1">
    <location>
        <begin position="25"/>
        <end position="167"/>
    </location>
</feature>
<name>A0A7U8C6F9_NEPCE</name>
<protein>
    <submittedName>
        <fullName evidence="2">Uncharacterized protein</fullName>
    </submittedName>
</protein>
<evidence type="ECO:0000313" key="3">
    <source>
        <dbReference type="Proteomes" id="UP000002171"/>
    </source>
</evidence>
<organism evidence="2 3">
    <name type="scientific">Neptuniibacter caesariensis</name>
    <dbReference type="NCBI Taxonomy" id="207954"/>
    <lineage>
        <taxon>Bacteria</taxon>
        <taxon>Pseudomonadati</taxon>
        <taxon>Pseudomonadota</taxon>
        <taxon>Gammaproteobacteria</taxon>
        <taxon>Oceanospirillales</taxon>
        <taxon>Oceanospirillaceae</taxon>
        <taxon>Neptuniibacter</taxon>
    </lineage>
</organism>
<proteinExistence type="predicted"/>